<evidence type="ECO:0000313" key="3">
    <source>
        <dbReference type="EMBL" id="KAJ9176303.1"/>
    </source>
</evidence>
<sequence>MTTFKIPTFLPFSKLPIHPNPDPKHSGHKIKFSLSFNHKYSYGFNSNSLILKFHCKRHKLSVSCSAAIQAPAGTINRAEVAADRIQRLVSEFASLDEPIDRVKRLLDYAARLPPFNESARSLGNRVIGCTTQVWLEVRMDENGRMRFRADSDSEITKGFISCLIWLLDGAEPGEVVAVKSEDLAAMNVGLYGKAQSRVNTWHNVLISMQNRTKALAAKRKELALEPLPSLVVTTDGIGGTGSFAQAQVTKEVELGSRV</sequence>
<dbReference type="SUPFAM" id="SSF82649">
    <property type="entry name" value="SufE/NifU"/>
    <property type="match status" value="1"/>
</dbReference>
<dbReference type="Proteomes" id="UP001174677">
    <property type="component" value="Chromosome 7"/>
</dbReference>
<dbReference type="PANTHER" id="PTHR43597">
    <property type="entry name" value="SULFUR ACCEPTOR PROTEIN CSDE"/>
    <property type="match status" value="1"/>
</dbReference>
<evidence type="ECO:0000313" key="4">
    <source>
        <dbReference type="Proteomes" id="UP001174677"/>
    </source>
</evidence>
<reference evidence="3" key="1">
    <citation type="journal article" date="2023" name="Plant Biotechnol. J.">
        <title>Chromosome-level wild Hevea brasiliensis genome provides new tools for genomic-assisted breeding and valuable loci to elevate rubber yield.</title>
        <authorList>
            <person name="Cheng H."/>
            <person name="Song X."/>
            <person name="Hu Y."/>
            <person name="Wu T."/>
            <person name="Yang Q."/>
            <person name="An Z."/>
            <person name="Feng S."/>
            <person name="Deng Z."/>
            <person name="Wu W."/>
            <person name="Zeng X."/>
            <person name="Tu M."/>
            <person name="Wang X."/>
            <person name="Huang H."/>
        </authorList>
    </citation>
    <scope>NUCLEOTIDE SEQUENCE</scope>
    <source>
        <strain evidence="3">MT/VB/25A 57/8</strain>
    </source>
</reference>
<accession>A0ABQ9MBL9</accession>
<evidence type="ECO:0000256" key="1">
    <source>
        <dbReference type="ARBA" id="ARBA00010282"/>
    </source>
</evidence>
<dbReference type="PANTHER" id="PTHR43597:SF5">
    <property type="entry name" value="SUFE-LIKE PROTEIN 2, CHLOROPLASTIC"/>
    <property type="match status" value="1"/>
</dbReference>
<dbReference type="Gene3D" id="3.90.1010.10">
    <property type="match status" value="1"/>
</dbReference>
<feature type="domain" description="Fe-S metabolism associated" evidence="2">
    <location>
        <begin position="90"/>
        <end position="210"/>
    </location>
</feature>
<comment type="similarity">
    <text evidence="1">Belongs to the SufE family.</text>
</comment>
<organism evidence="3 4">
    <name type="scientific">Hevea brasiliensis</name>
    <name type="common">Para rubber tree</name>
    <name type="synonym">Siphonia brasiliensis</name>
    <dbReference type="NCBI Taxonomy" id="3981"/>
    <lineage>
        <taxon>Eukaryota</taxon>
        <taxon>Viridiplantae</taxon>
        <taxon>Streptophyta</taxon>
        <taxon>Embryophyta</taxon>
        <taxon>Tracheophyta</taxon>
        <taxon>Spermatophyta</taxon>
        <taxon>Magnoliopsida</taxon>
        <taxon>eudicotyledons</taxon>
        <taxon>Gunneridae</taxon>
        <taxon>Pentapetalae</taxon>
        <taxon>rosids</taxon>
        <taxon>fabids</taxon>
        <taxon>Malpighiales</taxon>
        <taxon>Euphorbiaceae</taxon>
        <taxon>Crotonoideae</taxon>
        <taxon>Micrandreae</taxon>
        <taxon>Hevea</taxon>
    </lineage>
</organism>
<name>A0ABQ9MBL9_HEVBR</name>
<keyword evidence="4" id="KW-1185">Reference proteome</keyword>
<protein>
    <recommendedName>
        <fullName evidence="2">Fe-S metabolism associated domain-containing protein</fullName>
    </recommendedName>
</protein>
<dbReference type="EMBL" id="JARPOI010000007">
    <property type="protein sequence ID" value="KAJ9176303.1"/>
    <property type="molecule type" value="Genomic_DNA"/>
</dbReference>
<evidence type="ECO:0000259" key="2">
    <source>
        <dbReference type="Pfam" id="PF02657"/>
    </source>
</evidence>
<dbReference type="Pfam" id="PF02657">
    <property type="entry name" value="SufE"/>
    <property type="match status" value="1"/>
</dbReference>
<proteinExistence type="inferred from homology"/>
<dbReference type="InterPro" id="IPR003808">
    <property type="entry name" value="Fe-S_metab-assoc_dom"/>
</dbReference>
<gene>
    <name evidence="3" type="ORF">P3X46_011633</name>
</gene>
<comment type="caution">
    <text evidence="3">The sequence shown here is derived from an EMBL/GenBank/DDBJ whole genome shotgun (WGS) entry which is preliminary data.</text>
</comment>